<organism evidence="3 4">
    <name type="scientific">Vulgatibacter incomptus</name>
    <dbReference type="NCBI Taxonomy" id="1391653"/>
    <lineage>
        <taxon>Bacteria</taxon>
        <taxon>Pseudomonadati</taxon>
        <taxon>Myxococcota</taxon>
        <taxon>Myxococcia</taxon>
        <taxon>Myxococcales</taxon>
        <taxon>Cystobacterineae</taxon>
        <taxon>Vulgatibacteraceae</taxon>
        <taxon>Vulgatibacter</taxon>
    </lineage>
</organism>
<dbReference type="STRING" id="1391653.AKJ08_2094"/>
<protein>
    <submittedName>
        <fullName evidence="3">Uncharacterized protein</fullName>
    </submittedName>
</protein>
<dbReference type="EMBL" id="CP012332">
    <property type="protein sequence ID" value="AKU91707.1"/>
    <property type="molecule type" value="Genomic_DNA"/>
</dbReference>
<gene>
    <name evidence="3" type="ORF">AKJ08_2094</name>
</gene>
<dbReference type="SUPFAM" id="SSF48452">
    <property type="entry name" value="TPR-like"/>
    <property type="match status" value="1"/>
</dbReference>
<feature type="region of interest" description="Disordered" evidence="2">
    <location>
        <begin position="155"/>
        <end position="193"/>
    </location>
</feature>
<dbReference type="InterPro" id="IPR011990">
    <property type="entry name" value="TPR-like_helical_dom_sf"/>
</dbReference>
<dbReference type="PROSITE" id="PS51257">
    <property type="entry name" value="PROKAR_LIPOPROTEIN"/>
    <property type="match status" value="1"/>
</dbReference>
<dbReference type="AlphaFoldDB" id="A0A0K1PDY7"/>
<keyword evidence="4" id="KW-1185">Reference proteome</keyword>
<dbReference type="Gene3D" id="1.25.40.10">
    <property type="entry name" value="Tetratricopeptide repeat domain"/>
    <property type="match status" value="1"/>
</dbReference>
<evidence type="ECO:0000256" key="1">
    <source>
        <dbReference type="PROSITE-ProRule" id="PRU00339"/>
    </source>
</evidence>
<feature type="repeat" description="TPR" evidence="1">
    <location>
        <begin position="58"/>
        <end position="91"/>
    </location>
</feature>
<evidence type="ECO:0000313" key="3">
    <source>
        <dbReference type="EMBL" id="AKU91707.1"/>
    </source>
</evidence>
<feature type="repeat" description="TPR" evidence="1">
    <location>
        <begin position="24"/>
        <end position="57"/>
    </location>
</feature>
<dbReference type="PROSITE" id="PS50005">
    <property type="entry name" value="TPR"/>
    <property type="match status" value="2"/>
</dbReference>
<dbReference type="KEGG" id="vin:AKJ08_2094"/>
<proteinExistence type="predicted"/>
<evidence type="ECO:0000256" key="2">
    <source>
        <dbReference type="SAM" id="MobiDB-lite"/>
    </source>
</evidence>
<dbReference type="SMART" id="SM00028">
    <property type="entry name" value="TPR"/>
    <property type="match status" value="3"/>
</dbReference>
<dbReference type="InterPro" id="IPR019734">
    <property type="entry name" value="TPR_rpt"/>
</dbReference>
<dbReference type="PATRIC" id="fig|1391653.3.peg.2191"/>
<sequence length="193" mass="20216">MRLASFLLVFLVAAAGCGRGGARAETEAREALAAARAGELGAAHQAFGRALALDPDNLVALYNGGIAALALGRGDEAVARFERFATLRPDDALGRFHLGRAYAREGRRDEAIGALRSSVERGFADLAQWRLAPELEALANDLRLVQLEAVVAQRAGDGVEEAPRPGEGYAGRPIPDAILPGTSLGFDPSACEP</sequence>
<dbReference type="Proteomes" id="UP000055590">
    <property type="component" value="Chromosome"/>
</dbReference>
<accession>A0A0K1PDY7</accession>
<reference evidence="3 4" key="1">
    <citation type="submission" date="2015-08" db="EMBL/GenBank/DDBJ databases">
        <authorList>
            <person name="Babu N.S."/>
            <person name="Beckwith C.J."/>
            <person name="Beseler K.G."/>
            <person name="Brison A."/>
            <person name="Carone J.V."/>
            <person name="Caskin T.P."/>
            <person name="Diamond M."/>
            <person name="Durham M.E."/>
            <person name="Foxe J.M."/>
            <person name="Go M."/>
            <person name="Henderson B.A."/>
            <person name="Jones I.B."/>
            <person name="McGettigan J.A."/>
            <person name="Micheletti S.J."/>
            <person name="Nasrallah M.E."/>
            <person name="Ortiz D."/>
            <person name="Piller C.R."/>
            <person name="Privatt S.R."/>
            <person name="Schneider S.L."/>
            <person name="Sharp S."/>
            <person name="Smith T.C."/>
            <person name="Stanton J.D."/>
            <person name="Ullery H.E."/>
            <person name="Wilson R.J."/>
            <person name="Serrano M.G."/>
            <person name="Buck G."/>
            <person name="Lee V."/>
            <person name="Wang Y."/>
            <person name="Carvalho R."/>
            <person name="Voegtly L."/>
            <person name="Shi R."/>
            <person name="Duckworth R."/>
            <person name="Johnson A."/>
            <person name="Loviza R."/>
            <person name="Walstead R."/>
            <person name="Shah Z."/>
            <person name="Kiflezghi M."/>
            <person name="Wade K."/>
            <person name="Ball S.L."/>
            <person name="Bradley K.W."/>
            <person name="Asai D.J."/>
            <person name="Bowman C.A."/>
            <person name="Russell D.A."/>
            <person name="Pope W.H."/>
            <person name="Jacobs-Sera D."/>
            <person name="Hendrix R.W."/>
            <person name="Hatfull G.F."/>
        </authorList>
    </citation>
    <scope>NUCLEOTIDE SEQUENCE [LARGE SCALE GENOMIC DNA]</scope>
    <source>
        <strain evidence="3 4">DSM 27710</strain>
    </source>
</reference>
<dbReference type="Pfam" id="PF13432">
    <property type="entry name" value="TPR_16"/>
    <property type="match status" value="1"/>
</dbReference>
<keyword evidence="1" id="KW-0802">TPR repeat</keyword>
<evidence type="ECO:0000313" key="4">
    <source>
        <dbReference type="Proteomes" id="UP000055590"/>
    </source>
</evidence>
<name>A0A0K1PDY7_9BACT</name>